<dbReference type="Proteomes" id="UP001232493">
    <property type="component" value="Chromosome"/>
</dbReference>
<comment type="similarity">
    <text evidence="7">Belongs to the binding-protein-dependent transport system permease family.</text>
</comment>
<feature type="transmembrane region" description="Helical" evidence="7">
    <location>
        <begin position="12"/>
        <end position="34"/>
    </location>
</feature>
<organism evidence="9 10">
    <name type="scientific">Marinitoga aeolica</name>
    <dbReference type="NCBI Taxonomy" id="2809031"/>
    <lineage>
        <taxon>Bacteria</taxon>
        <taxon>Thermotogati</taxon>
        <taxon>Thermotogota</taxon>
        <taxon>Thermotogae</taxon>
        <taxon>Petrotogales</taxon>
        <taxon>Petrotogaceae</taxon>
        <taxon>Marinitoga</taxon>
    </lineage>
</organism>
<dbReference type="InterPro" id="IPR035906">
    <property type="entry name" value="MetI-like_sf"/>
</dbReference>
<keyword evidence="3" id="KW-1003">Cell membrane</keyword>
<evidence type="ECO:0000256" key="1">
    <source>
        <dbReference type="ARBA" id="ARBA00004651"/>
    </source>
</evidence>
<evidence type="ECO:0000256" key="7">
    <source>
        <dbReference type="RuleBase" id="RU363032"/>
    </source>
</evidence>
<dbReference type="PANTHER" id="PTHR32243:SF18">
    <property type="entry name" value="INNER MEMBRANE ABC TRANSPORTER PERMEASE PROTEIN YCJP"/>
    <property type="match status" value="1"/>
</dbReference>
<feature type="transmembrane region" description="Helical" evidence="7">
    <location>
        <begin position="105"/>
        <end position="127"/>
    </location>
</feature>
<evidence type="ECO:0000256" key="6">
    <source>
        <dbReference type="ARBA" id="ARBA00023136"/>
    </source>
</evidence>
<dbReference type="RefSeq" id="WP_205100648.1">
    <property type="nucleotide sequence ID" value="NZ_CP069362.1"/>
</dbReference>
<feature type="transmembrane region" description="Helical" evidence="7">
    <location>
        <begin position="139"/>
        <end position="159"/>
    </location>
</feature>
<sequence>MKNKRLKHKFLVFLAFLVVIIELFPIFVVISNGFKRDIDIFTSNPFSFKFSLQSYKSVLTDYMFLNSLKNSLIVALISSSFSVLAGAMASYAITRYKFRGKTAIAYSFLTSRMIPQISLSIPLYLMFRNLNMLDNVFSLVLAYISFNVPYIIWLLLPFFASIPREFEEAARVDGCSEKRLFWSIFIPLVAPGLVVAMVFSFIMSWNEFLYALILTNTQARTAPISVNAFMGQYAPQWGQLSAAGTLMLIPAFIITLSLQRFIIKGLTAGGVKG</sequence>
<keyword evidence="6 7" id="KW-0472">Membrane</keyword>
<dbReference type="InterPro" id="IPR000515">
    <property type="entry name" value="MetI-like"/>
</dbReference>
<keyword evidence="4 7" id="KW-0812">Transmembrane</keyword>
<feature type="transmembrane region" description="Helical" evidence="7">
    <location>
        <begin position="180"/>
        <end position="202"/>
    </location>
</feature>
<dbReference type="InterPro" id="IPR050901">
    <property type="entry name" value="BP-dep_ABC_trans_perm"/>
</dbReference>
<proteinExistence type="inferred from homology"/>
<evidence type="ECO:0000259" key="8">
    <source>
        <dbReference type="PROSITE" id="PS50928"/>
    </source>
</evidence>
<dbReference type="SUPFAM" id="SSF161098">
    <property type="entry name" value="MetI-like"/>
    <property type="match status" value="1"/>
</dbReference>
<protein>
    <submittedName>
        <fullName evidence="9">Carbohydrate ABC transporter permease</fullName>
    </submittedName>
</protein>
<evidence type="ECO:0000256" key="3">
    <source>
        <dbReference type="ARBA" id="ARBA00022475"/>
    </source>
</evidence>
<reference evidence="9 10" key="1">
    <citation type="submission" date="2021-02" db="EMBL/GenBank/DDBJ databases">
        <title>Characterization of Marinitoga sp. nov. str. BP5-C20A.</title>
        <authorList>
            <person name="Erauso G."/>
            <person name="Postec A."/>
        </authorList>
    </citation>
    <scope>NUCLEOTIDE SEQUENCE [LARGE SCALE GENOMIC DNA]</scope>
    <source>
        <strain evidence="9 10">BP5-C20A</strain>
    </source>
</reference>
<evidence type="ECO:0000313" key="10">
    <source>
        <dbReference type="Proteomes" id="UP001232493"/>
    </source>
</evidence>
<feature type="domain" description="ABC transmembrane type-1" evidence="8">
    <location>
        <begin position="68"/>
        <end position="258"/>
    </location>
</feature>
<keyword evidence="5 7" id="KW-1133">Transmembrane helix</keyword>
<gene>
    <name evidence="9" type="ORF">JRV97_03410</name>
</gene>
<keyword evidence="10" id="KW-1185">Reference proteome</keyword>
<feature type="transmembrane region" description="Helical" evidence="7">
    <location>
        <begin position="237"/>
        <end position="258"/>
    </location>
</feature>
<name>A0ABY8PSK1_9BACT</name>
<dbReference type="PROSITE" id="PS50928">
    <property type="entry name" value="ABC_TM1"/>
    <property type="match status" value="1"/>
</dbReference>
<comment type="subcellular location">
    <subcellularLocation>
        <location evidence="1 7">Cell membrane</location>
        <topology evidence="1 7">Multi-pass membrane protein</topology>
    </subcellularLocation>
</comment>
<dbReference type="PANTHER" id="PTHR32243">
    <property type="entry name" value="MALTOSE TRANSPORT SYSTEM PERMEASE-RELATED"/>
    <property type="match status" value="1"/>
</dbReference>
<keyword evidence="2 7" id="KW-0813">Transport</keyword>
<evidence type="ECO:0000313" key="9">
    <source>
        <dbReference type="EMBL" id="WGS65614.1"/>
    </source>
</evidence>
<evidence type="ECO:0000256" key="5">
    <source>
        <dbReference type="ARBA" id="ARBA00022989"/>
    </source>
</evidence>
<evidence type="ECO:0000256" key="4">
    <source>
        <dbReference type="ARBA" id="ARBA00022692"/>
    </source>
</evidence>
<evidence type="ECO:0000256" key="2">
    <source>
        <dbReference type="ARBA" id="ARBA00022448"/>
    </source>
</evidence>
<dbReference type="CDD" id="cd06261">
    <property type="entry name" value="TM_PBP2"/>
    <property type="match status" value="1"/>
</dbReference>
<accession>A0ABY8PSK1</accession>
<dbReference type="Gene3D" id="1.10.3720.10">
    <property type="entry name" value="MetI-like"/>
    <property type="match status" value="1"/>
</dbReference>
<dbReference type="EMBL" id="CP069362">
    <property type="protein sequence ID" value="WGS65614.1"/>
    <property type="molecule type" value="Genomic_DNA"/>
</dbReference>
<dbReference type="Pfam" id="PF00528">
    <property type="entry name" value="BPD_transp_1"/>
    <property type="match status" value="1"/>
</dbReference>
<feature type="transmembrane region" description="Helical" evidence="7">
    <location>
        <begin position="72"/>
        <end position="93"/>
    </location>
</feature>